<keyword evidence="7" id="KW-1185">Reference proteome</keyword>
<dbReference type="Pfam" id="PF00440">
    <property type="entry name" value="TetR_N"/>
    <property type="match status" value="1"/>
</dbReference>
<dbReference type="PANTHER" id="PTHR47506:SF6">
    <property type="entry name" value="HTH-TYPE TRANSCRIPTIONAL REPRESSOR NEMR"/>
    <property type="match status" value="1"/>
</dbReference>
<keyword evidence="3" id="KW-0804">Transcription</keyword>
<dbReference type="Proteomes" id="UP000050865">
    <property type="component" value="Unassembled WGS sequence"/>
</dbReference>
<dbReference type="AlphaFoldDB" id="A0A0R2EZD9"/>
<protein>
    <recommendedName>
        <fullName evidence="5">HTH tetR-type domain-containing protein</fullName>
    </recommendedName>
</protein>
<dbReference type="InterPro" id="IPR009057">
    <property type="entry name" value="Homeodomain-like_sf"/>
</dbReference>
<sequence length="204" mass="22711">MARINRIFLRNGLSGQSMAALAKAVGVSRGKLYLYFSSRDEVVVAVVDQYVALASAQGRTPSQDWTVQALPHWLLTELMLLGSNSPAFLDDLGHAYPAQRRRIETALHQWEERFAAYLNEGMARGIFHPIDISLFLMMIRTTADGLNRPGRLAEQEAKPVLKHLLRILTLVLLDEAATKQLLTQEATQRAVTALAGQLTALYQQ</sequence>
<gene>
    <name evidence="6" type="ORF">FC75_GL002307</name>
</gene>
<reference evidence="6 7" key="1">
    <citation type="journal article" date="2015" name="Genome Announc.">
        <title>Expanding the biotechnology potential of lactobacilli through comparative genomics of 213 strains and associated genera.</title>
        <authorList>
            <person name="Sun Z."/>
            <person name="Harris H.M."/>
            <person name="McCann A."/>
            <person name="Guo C."/>
            <person name="Argimon S."/>
            <person name="Zhang W."/>
            <person name="Yang X."/>
            <person name="Jeffery I.B."/>
            <person name="Cooney J.C."/>
            <person name="Kagawa T.F."/>
            <person name="Liu W."/>
            <person name="Song Y."/>
            <person name="Salvetti E."/>
            <person name="Wrobel A."/>
            <person name="Rasinkangas P."/>
            <person name="Parkhill J."/>
            <person name="Rea M.C."/>
            <person name="O'Sullivan O."/>
            <person name="Ritari J."/>
            <person name="Douillard F.P."/>
            <person name="Paul Ross R."/>
            <person name="Yang R."/>
            <person name="Briner A.E."/>
            <person name="Felis G.E."/>
            <person name="de Vos W.M."/>
            <person name="Barrangou R."/>
            <person name="Klaenhammer T.R."/>
            <person name="Caufield P.W."/>
            <person name="Cui Y."/>
            <person name="Zhang H."/>
            <person name="O'Toole P.W."/>
        </authorList>
    </citation>
    <scope>NUCLEOTIDE SEQUENCE [LARGE SCALE GENOMIC DNA]</scope>
    <source>
        <strain evidence="6 7">DSM 22697</strain>
    </source>
</reference>
<dbReference type="Gene3D" id="1.10.357.10">
    <property type="entry name" value="Tetracycline Repressor, domain 2"/>
    <property type="match status" value="1"/>
</dbReference>
<dbReference type="InterPro" id="IPR001647">
    <property type="entry name" value="HTH_TetR"/>
</dbReference>
<dbReference type="PANTHER" id="PTHR47506">
    <property type="entry name" value="TRANSCRIPTIONAL REGULATORY PROTEIN"/>
    <property type="match status" value="1"/>
</dbReference>
<evidence type="ECO:0000256" key="2">
    <source>
        <dbReference type="ARBA" id="ARBA00023125"/>
    </source>
</evidence>
<organism evidence="6 7">
    <name type="scientific">Lacticaseibacillus camelliae DSM 22697 = JCM 13995</name>
    <dbReference type="NCBI Taxonomy" id="1423730"/>
    <lineage>
        <taxon>Bacteria</taxon>
        <taxon>Bacillati</taxon>
        <taxon>Bacillota</taxon>
        <taxon>Bacilli</taxon>
        <taxon>Lactobacillales</taxon>
        <taxon>Lactobacillaceae</taxon>
        <taxon>Lacticaseibacillus</taxon>
    </lineage>
</organism>
<keyword evidence="2 4" id="KW-0238">DNA-binding</keyword>
<feature type="DNA-binding region" description="H-T-H motif" evidence="4">
    <location>
        <begin position="17"/>
        <end position="36"/>
    </location>
</feature>
<dbReference type="EMBL" id="AYZJ01000050">
    <property type="protein sequence ID" value="KRN21502.1"/>
    <property type="molecule type" value="Genomic_DNA"/>
</dbReference>
<evidence type="ECO:0000313" key="7">
    <source>
        <dbReference type="Proteomes" id="UP000050865"/>
    </source>
</evidence>
<comment type="caution">
    <text evidence="6">The sequence shown here is derived from an EMBL/GenBank/DDBJ whole genome shotgun (WGS) entry which is preliminary data.</text>
</comment>
<dbReference type="SUPFAM" id="SSF46689">
    <property type="entry name" value="Homeodomain-like"/>
    <property type="match status" value="1"/>
</dbReference>
<evidence type="ECO:0000256" key="3">
    <source>
        <dbReference type="ARBA" id="ARBA00023163"/>
    </source>
</evidence>
<dbReference type="STRING" id="1423730.FC75_GL002307"/>
<evidence type="ECO:0000259" key="5">
    <source>
        <dbReference type="PROSITE" id="PS50977"/>
    </source>
</evidence>
<accession>A0A0R2EZD9</accession>
<feature type="domain" description="HTH tetR-type" evidence="5">
    <location>
        <begin position="1"/>
        <end position="54"/>
    </location>
</feature>
<evidence type="ECO:0000256" key="4">
    <source>
        <dbReference type="PROSITE-ProRule" id="PRU00335"/>
    </source>
</evidence>
<dbReference type="GO" id="GO:0003677">
    <property type="term" value="F:DNA binding"/>
    <property type="evidence" value="ECO:0007669"/>
    <property type="project" value="UniProtKB-UniRule"/>
</dbReference>
<proteinExistence type="predicted"/>
<evidence type="ECO:0000313" key="6">
    <source>
        <dbReference type="EMBL" id="KRN21502.1"/>
    </source>
</evidence>
<dbReference type="PATRIC" id="fig|1423730.4.peg.2395"/>
<dbReference type="PROSITE" id="PS50977">
    <property type="entry name" value="HTH_TETR_2"/>
    <property type="match status" value="1"/>
</dbReference>
<evidence type="ECO:0000256" key="1">
    <source>
        <dbReference type="ARBA" id="ARBA00023015"/>
    </source>
</evidence>
<dbReference type="InterPro" id="IPR036271">
    <property type="entry name" value="Tet_transcr_reg_TetR-rel_C_sf"/>
</dbReference>
<dbReference type="SUPFAM" id="SSF48498">
    <property type="entry name" value="Tetracyclin repressor-like, C-terminal domain"/>
    <property type="match status" value="1"/>
</dbReference>
<keyword evidence="1" id="KW-0805">Transcription regulation</keyword>
<name>A0A0R2EZD9_9LACO</name>